<sequence>MNILLTNDDGIYADGIAAIYTALKQAGHDVTVVAPSSERSAVGHAITVSDPLKVSWIDVEPRISGYAVEGTPADCVKIAVNALLDTLPDLVISGINKGANTGNHIIYSGTVSAATEATMFGLPALAVSLDVIFRNQERYDFSYAAAFAVRLCANLTQHPPLPAGTFLNVNIPGIPPRQIKGIRMTKQARFQHTDEYEKRTDPFNRTYYWLRFEKVIVQDAPDVDVDYRLLKEGYIVMTPLHYDLTDYEMLAHLQEWYGEEEKKGGNAFFS</sequence>
<comment type="function">
    <text evidence="9">Nucleotidase that shows phosphatase activity on nucleoside 5'-monophosphates.</text>
</comment>
<comment type="subcellular location">
    <subcellularLocation>
        <location evidence="3 9">Cytoplasm</location>
    </subcellularLocation>
</comment>
<evidence type="ECO:0000313" key="11">
    <source>
        <dbReference type="EMBL" id="MBD3326739.1"/>
    </source>
</evidence>
<evidence type="ECO:0000256" key="4">
    <source>
        <dbReference type="ARBA" id="ARBA00011062"/>
    </source>
</evidence>
<dbReference type="InterPro" id="IPR002828">
    <property type="entry name" value="SurE-like_Pase/nucleotidase"/>
</dbReference>
<keyword evidence="6 9" id="KW-0479">Metal-binding</keyword>
<evidence type="ECO:0000256" key="5">
    <source>
        <dbReference type="ARBA" id="ARBA00022490"/>
    </source>
</evidence>
<dbReference type="Gene3D" id="3.40.1210.10">
    <property type="entry name" value="Survival protein SurE-like phosphatase/nucleotidase"/>
    <property type="match status" value="1"/>
</dbReference>
<comment type="similarity">
    <text evidence="4 9">Belongs to the SurE nucleotidase family.</text>
</comment>
<dbReference type="FunFam" id="3.40.1210.10:FF:000001">
    <property type="entry name" value="5'/3'-nucleotidase SurE"/>
    <property type="match status" value="1"/>
</dbReference>
<evidence type="ECO:0000256" key="2">
    <source>
        <dbReference type="ARBA" id="ARBA00001946"/>
    </source>
</evidence>
<evidence type="ECO:0000256" key="1">
    <source>
        <dbReference type="ARBA" id="ARBA00000815"/>
    </source>
</evidence>
<dbReference type="AlphaFoldDB" id="A0A9D5JYJ1"/>
<evidence type="ECO:0000256" key="3">
    <source>
        <dbReference type="ARBA" id="ARBA00004496"/>
    </source>
</evidence>
<proteinExistence type="inferred from homology"/>
<dbReference type="EMBL" id="WJJP01000628">
    <property type="protein sequence ID" value="MBD3326739.1"/>
    <property type="molecule type" value="Genomic_DNA"/>
</dbReference>
<dbReference type="NCBIfam" id="NF001490">
    <property type="entry name" value="PRK00346.1-4"/>
    <property type="match status" value="1"/>
</dbReference>
<accession>A0A9D5JYJ1</accession>
<keyword evidence="5 9" id="KW-0963">Cytoplasm</keyword>
<dbReference type="EC" id="3.1.3.5" evidence="9"/>
<comment type="catalytic activity">
    <reaction evidence="1 9">
        <text>a ribonucleoside 5'-phosphate + H2O = a ribonucleoside + phosphate</text>
        <dbReference type="Rhea" id="RHEA:12484"/>
        <dbReference type="ChEBI" id="CHEBI:15377"/>
        <dbReference type="ChEBI" id="CHEBI:18254"/>
        <dbReference type="ChEBI" id="CHEBI:43474"/>
        <dbReference type="ChEBI" id="CHEBI:58043"/>
        <dbReference type="EC" id="3.1.3.5"/>
    </reaction>
</comment>
<dbReference type="Pfam" id="PF01975">
    <property type="entry name" value="SurE"/>
    <property type="match status" value="1"/>
</dbReference>
<feature type="binding site" evidence="9">
    <location>
        <position position="40"/>
    </location>
    <ligand>
        <name>a divalent metal cation</name>
        <dbReference type="ChEBI" id="CHEBI:60240"/>
    </ligand>
</feature>
<dbReference type="GO" id="GO:0046872">
    <property type="term" value="F:metal ion binding"/>
    <property type="evidence" value="ECO:0007669"/>
    <property type="project" value="UniProtKB-UniRule"/>
</dbReference>
<reference evidence="11" key="1">
    <citation type="submission" date="2019-11" db="EMBL/GenBank/DDBJ databases">
        <title>Microbial mats filling the niche in hypersaline microbial mats.</title>
        <authorList>
            <person name="Wong H.L."/>
            <person name="Macleod F.I."/>
            <person name="White R.A. III"/>
            <person name="Burns B.P."/>
        </authorList>
    </citation>
    <scope>NUCLEOTIDE SEQUENCE</scope>
    <source>
        <strain evidence="11">Rbin_158</strain>
    </source>
</reference>
<comment type="cofactor">
    <cofactor evidence="9">
        <name>a divalent metal cation</name>
        <dbReference type="ChEBI" id="CHEBI:60240"/>
    </cofactor>
    <text evidence="9">Binds 1 divalent metal cation per subunit.</text>
</comment>
<evidence type="ECO:0000256" key="8">
    <source>
        <dbReference type="ARBA" id="ARBA00022801"/>
    </source>
</evidence>
<evidence type="ECO:0000259" key="10">
    <source>
        <dbReference type="Pfam" id="PF01975"/>
    </source>
</evidence>
<dbReference type="InterPro" id="IPR036523">
    <property type="entry name" value="SurE-like_sf"/>
</dbReference>
<organism evidence="11 12">
    <name type="scientific">candidate division KSB3 bacterium</name>
    <dbReference type="NCBI Taxonomy" id="2044937"/>
    <lineage>
        <taxon>Bacteria</taxon>
        <taxon>candidate division KSB3</taxon>
    </lineage>
</organism>
<evidence type="ECO:0000256" key="6">
    <source>
        <dbReference type="ARBA" id="ARBA00022723"/>
    </source>
</evidence>
<name>A0A9D5JYJ1_9BACT</name>
<dbReference type="NCBIfam" id="TIGR00087">
    <property type="entry name" value="surE"/>
    <property type="match status" value="1"/>
</dbReference>
<feature type="binding site" evidence="9">
    <location>
        <position position="8"/>
    </location>
    <ligand>
        <name>a divalent metal cation</name>
        <dbReference type="ChEBI" id="CHEBI:60240"/>
    </ligand>
</feature>
<gene>
    <name evidence="9 11" type="primary">surE</name>
    <name evidence="11" type="ORF">GF339_19300</name>
</gene>
<feature type="binding site" evidence="9">
    <location>
        <position position="9"/>
    </location>
    <ligand>
        <name>a divalent metal cation</name>
        <dbReference type="ChEBI" id="CHEBI:60240"/>
    </ligand>
</feature>
<dbReference type="GO" id="GO:0008254">
    <property type="term" value="F:3'-nucleotidase activity"/>
    <property type="evidence" value="ECO:0007669"/>
    <property type="project" value="TreeGrafter"/>
</dbReference>
<evidence type="ECO:0000256" key="7">
    <source>
        <dbReference type="ARBA" id="ARBA00022741"/>
    </source>
</evidence>
<dbReference type="GO" id="GO:0005737">
    <property type="term" value="C:cytoplasm"/>
    <property type="evidence" value="ECO:0007669"/>
    <property type="project" value="UniProtKB-SubCell"/>
</dbReference>
<dbReference type="PANTHER" id="PTHR30457">
    <property type="entry name" value="5'-NUCLEOTIDASE SURE"/>
    <property type="match status" value="1"/>
</dbReference>
<dbReference type="InterPro" id="IPR030048">
    <property type="entry name" value="SurE"/>
</dbReference>
<dbReference type="Proteomes" id="UP000649604">
    <property type="component" value="Unassembled WGS sequence"/>
</dbReference>
<dbReference type="GO" id="GO:0000166">
    <property type="term" value="F:nucleotide binding"/>
    <property type="evidence" value="ECO:0007669"/>
    <property type="project" value="UniProtKB-KW"/>
</dbReference>
<dbReference type="GO" id="GO:0008253">
    <property type="term" value="F:5'-nucleotidase activity"/>
    <property type="evidence" value="ECO:0007669"/>
    <property type="project" value="UniProtKB-UniRule"/>
</dbReference>
<feature type="binding site" evidence="9">
    <location>
        <position position="96"/>
    </location>
    <ligand>
        <name>a divalent metal cation</name>
        <dbReference type="ChEBI" id="CHEBI:60240"/>
    </ligand>
</feature>
<keyword evidence="8 9" id="KW-0378">Hydrolase</keyword>
<dbReference type="GO" id="GO:0004309">
    <property type="term" value="F:exopolyphosphatase activity"/>
    <property type="evidence" value="ECO:0007669"/>
    <property type="project" value="TreeGrafter"/>
</dbReference>
<protein>
    <recommendedName>
        <fullName evidence="9">5'-nucleotidase SurE</fullName>
        <ecNumber evidence="9">3.1.3.5</ecNumber>
    </recommendedName>
    <alternativeName>
        <fullName evidence="9">Nucleoside 5'-monophosphate phosphohydrolase</fullName>
    </alternativeName>
</protein>
<dbReference type="PANTHER" id="PTHR30457:SF12">
    <property type="entry name" value="5'_3'-NUCLEOTIDASE SURE"/>
    <property type="match status" value="1"/>
</dbReference>
<evidence type="ECO:0000313" key="12">
    <source>
        <dbReference type="Proteomes" id="UP000649604"/>
    </source>
</evidence>
<dbReference type="HAMAP" id="MF_00060">
    <property type="entry name" value="SurE"/>
    <property type="match status" value="1"/>
</dbReference>
<keyword evidence="7 9" id="KW-0547">Nucleotide-binding</keyword>
<dbReference type="SUPFAM" id="SSF64167">
    <property type="entry name" value="SurE-like"/>
    <property type="match status" value="1"/>
</dbReference>
<feature type="domain" description="Survival protein SurE-like phosphatase/nucleotidase" evidence="10">
    <location>
        <begin position="3"/>
        <end position="191"/>
    </location>
</feature>
<evidence type="ECO:0000256" key="9">
    <source>
        <dbReference type="HAMAP-Rule" id="MF_00060"/>
    </source>
</evidence>
<comment type="caution">
    <text evidence="11">The sequence shown here is derived from an EMBL/GenBank/DDBJ whole genome shotgun (WGS) entry which is preliminary data.</text>
</comment>
<comment type="cofactor">
    <cofactor evidence="2">
        <name>Mg(2+)</name>
        <dbReference type="ChEBI" id="CHEBI:18420"/>
    </cofactor>
</comment>
<dbReference type="NCBIfam" id="NF001492">
    <property type="entry name" value="PRK00346.2-2"/>
    <property type="match status" value="1"/>
</dbReference>